<dbReference type="AlphaFoldDB" id="A0A9W8N050"/>
<dbReference type="EMBL" id="JANKHO010000070">
    <property type="protein sequence ID" value="KAJ3516044.1"/>
    <property type="molecule type" value="Genomic_DNA"/>
</dbReference>
<organism evidence="1 2">
    <name type="scientific">Agrocybe chaxingu</name>
    <dbReference type="NCBI Taxonomy" id="84603"/>
    <lineage>
        <taxon>Eukaryota</taxon>
        <taxon>Fungi</taxon>
        <taxon>Dikarya</taxon>
        <taxon>Basidiomycota</taxon>
        <taxon>Agaricomycotina</taxon>
        <taxon>Agaricomycetes</taxon>
        <taxon>Agaricomycetidae</taxon>
        <taxon>Agaricales</taxon>
        <taxon>Agaricineae</taxon>
        <taxon>Strophariaceae</taxon>
        <taxon>Agrocybe</taxon>
    </lineage>
</organism>
<evidence type="ECO:0000313" key="1">
    <source>
        <dbReference type="EMBL" id="KAJ3516044.1"/>
    </source>
</evidence>
<dbReference type="Proteomes" id="UP001148786">
    <property type="component" value="Unassembled WGS sequence"/>
</dbReference>
<name>A0A9W8N050_9AGAR</name>
<sequence length="153" mass="16811">MNNLTGPIGQAACDSPVTNLEPIYLVISGELIPNFTVDCIKDMTHLVIMSCSANVFILVSLILERARNLQHCVLELKSVVVPPSPRWIQALGSRVIINTSLRSLELKSMPSWGPESALVLLLDRMCLPALTTLAFKGLMLNTWGPRPFSRLVS</sequence>
<evidence type="ECO:0000313" key="2">
    <source>
        <dbReference type="Proteomes" id="UP001148786"/>
    </source>
</evidence>
<gene>
    <name evidence="1" type="ORF">NLJ89_g1370</name>
</gene>
<reference evidence="1" key="1">
    <citation type="submission" date="2022-07" db="EMBL/GenBank/DDBJ databases">
        <title>Genome Sequence of Agrocybe chaxingu.</title>
        <authorList>
            <person name="Buettner E."/>
        </authorList>
    </citation>
    <scope>NUCLEOTIDE SEQUENCE</scope>
    <source>
        <strain evidence="1">MP-N11</strain>
    </source>
</reference>
<keyword evidence="2" id="KW-1185">Reference proteome</keyword>
<proteinExistence type="predicted"/>
<accession>A0A9W8N050</accession>
<dbReference type="SUPFAM" id="SSF52047">
    <property type="entry name" value="RNI-like"/>
    <property type="match status" value="1"/>
</dbReference>
<protein>
    <submittedName>
        <fullName evidence="1">Uncharacterized protein</fullName>
    </submittedName>
</protein>
<comment type="caution">
    <text evidence="1">The sequence shown here is derived from an EMBL/GenBank/DDBJ whole genome shotgun (WGS) entry which is preliminary data.</text>
</comment>